<keyword evidence="5 8" id="KW-0804">Transcription</keyword>
<dbReference type="PANTHER" id="PTHR12949:SF0">
    <property type="entry name" value="DNA-DIRECTED RNA POLYMERASE III SUBUNIT RPC3"/>
    <property type="match status" value="1"/>
</dbReference>
<dbReference type="EMBL" id="JAUKTV010000001">
    <property type="protein sequence ID" value="KAK0748542.1"/>
    <property type="molecule type" value="Genomic_DNA"/>
</dbReference>
<feature type="compositionally biased region" description="Basic and acidic residues" evidence="9">
    <location>
        <begin position="469"/>
        <end position="478"/>
    </location>
</feature>
<dbReference type="InterPro" id="IPR008806">
    <property type="entry name" value="RNA_pol_III_Rpc82_C"/>
</dbReference>
<dbReference type="GO" id="GO:0005666">
    <property type="term" value="C:RNA polymerase III complex"/>
    <property type="evidence" value="ECO:0007669"/>
    <property type="project" value="UniProtKB-UniRule"/>
</dbReference>
<feature type="compositionally biased region" description="Polar residues" evidence="9">
    <location>
        <begin position="150"/>
        <end position="160"/>
    </location>
</feature>
<feature type="region of interest" description="Disordered" evidence="9">
    <location>
        <begin position="139"/>
        <end position="177"/>
    </location>
</feature>
<comment type="subunit">
    <text evidence="3 8">Component of the RNA polymerase III (Pol III) complex consisting of 17 subunits.</text>
</comment>
<keyword evidence="6 8" id="KW-0539">Nucleus</keyword>
<dbReference type="InterPro" id="IPR039748">
    <property type="entry name" value="RPC3"/>
</dbReference>
<protein>
    <recommendedName>
        <fullName evidence="8">DNA-directed RNA polymerase III subunit RPC3</fullName>
        <shortName evidence="8">RNA polymerase III subunit C3</shortName>
    </recommendedName>
</protein>
<reference evidence="13" key="1">
    <citation type="submission" date="2023-06" db="EMBL/GenBank/DDBJ databases">
        <title>Genome-scale phylogeny and comparative genomics of the fungal order Sordariales.</title>
        <authorList>
            <consortium name="Lawrence Berkeley National Laboratory"/>
            <person name="Hensen N."/>
            <person name="Bonometti L."/>
            <person name="Westerberg I."/>
            <person name="Brannstrom I.O."/>
            <person name="Guillou S."/>
            <person name="Cros-Aarteil S."/>
            <person name="Calhoun S."/>
            <person name="Haridas S."/>
            <person name="Kuo A."/>
            <person name="Mondo S."/>
            <person name="Pangilinan J."/>
            <person name="Riley R."/>
            <person name="Labutti K."/>
            <person name="Andreopoulos B."/>
            <person name="Lipzen A."/>
            <person name="Chen C."/>
            <person name="Yanf M."/>
            <person name="Daum C."/>
            <person name="Ng V."/>
            <person name="Clum A."/>
            <person name="Steindorff A."/>
            <person name="Ohm R."/>
            <person name="Martin F."/>
            <person name="Silar P."/>
            <person name="Natvig D."/>
            <person name="Lalanne C."/>
            <person name="Gautier V."/>
            <person name="Ament-Velasquez S.L."/>
            <person name="Kruys A."/>
            <person name="Hutchinson M.I."/>
            <person name="Powell A.J."/>
            <person name="Barry K."/>
            <person name="Miller A.N."/>
            <person name="Grigoriev I.V."/>
            <person name="Debuchy R."/>
            <person name="Gladieux P."/>
            <person name="Thoren M.H."/>
            <person name="Johannesson H."/>
        </authorList>
    </citation>
    <scope>NUCLEOTIDE SEQUENCE</scope>
    <source>
        <strain evidence="13">CBS 540.89</strain>
    </source>
</reference>
<dbReference type="Pfam" id="PF05645">
    <property type="entry name" value="RNA_pol_Rpc82"/>
    <property type="match status" value="1"/>
</dbReference>
<dbReference type="GO" id="GO:0006351">
    <property type="term" value="P:DNA-templated transcription"/>
    <property type="evidence" value="ECO:0007669"/>
    <property type="project" value="InterPro"/>
</dbReference>
<comment type="subcellular location">
    <subcellularLocation>
        <location evidence="1 8">Nucleus</location>
    </subcellularLocation>
</comment>
<dbReference type="GO" id="GO:0003697">
    <property type="term" value="F:single-stranded DNA binding"/>
    <property type="evidence" value="ECO:0007669"/>
    <property type="project" value="UniProtKB-UniRule"/>
</dbReference>
<comment type="function">
    <text evidence="7 8">DNA-dependent RNA polymerase catalyzes the transcription of DNA into RNA using the four ribonucleoside triphosphates as substrates. Specific core component of RNA polymerase III which synthesizes small RNAs, such as 5S rRNA and tRNAs.</text>
</comment>
<evidence type="ECO:0000256" key="4">
    <source>
        <dbReference type="ARBA" id="ARBA00022478"/>
    </source>
</evidence>
<evidence type="ECO:0000256" key="8">
    <source>
        <dbReference type="RuleBase" id="RU367076"/>
    </source>
</evidence>
<keyword evidence="14" id="KW-1185">Reference proteome</keyword>
<evidence type="ECO:0000259" key="12">
    <source>
        <dbReference type="Pfam" id="PF22536"/>
    </source>
</evidence>
<dbReference type="PANTHER" id="PTHR12949">
    <property type="entry name" value="RNA POLYMERASE III DNA DIRECTED -RELATED"/>
    <property type="match status" value="1"/>
</dbReference>
<feature type="region of interest" description="Disordered" evidence="9">
    <location>
        <begin position="445"/>
        <end position="478"/>
    </location>
</feature>
<dbReference type="InterPro" id="IPR055207">
    <property type="entry name" value="POLR3C_WHD"/>
</dbReference>
<organism evidence="13 14">
    <name type="scientific">Apiosordaria backusii</name>
    <dbReference type="NCBI Taxonomy" id="314023"/>
    <lineage>
        <taxon>Eukaryota</taxon>
        <taxon>Fungi</taxon>
        <taxon>Dikarya</taxon>
        <taxon>Ascomycota</taxon>
        <taxon>Pezizomycotina</taxon>
        <taxon>Sordariomycetes</taxon>
        <taxon>Sordariomycetidae</taxon>
        <taxon>Sordariales</taxon>
        <taxon>Lasiosphaeriaceae</taxon>
        <taxon>Apiosordaria</taxon>
    </lineage>
</organism>
<dbReference type="Pfam" id="PF08221">
    <property type="entry name" value="HTH_9"/>
    <property type="match status" value="1"/>
</dbReference>
<comment type="similarity">
    <text evidence="2 8">Belongs to the RNA polymerase beta chain family.</text>
</comment>
<dbReference type="Pfam" id="PF22536">
    <property type="entry name" value="WHD_POLR3C"/>
    <property type="match status" value="1"/>
</dbReference>
<evidence type="ECO:0000256" key="5">
    <source>
        <dbReference type="ARBA" id="ARBA00023163"/>
    </source>
</evidence>
<dbReference type="AlphaFoldDB" id="A0AA40EZR7"/>
<evidence type="ECO:0000256" key="3">
    <source>
        <dbReference type="ARBA" id="ARBA00011206"/>
    </source>
</evidence>
<evidence type="ECO:0000256" key="6">
    <source>
        <dbReference type="ARBA" id="ARBA00023242"/>
    </source>
</evidence>
<dbReference type="Proteomes" id="UP001172159">
    <property type="component" value="Unassembled WGS sequence"/>
</dbReference>
<evidence type="ECO:0000259" key="11">
    <source>
        <dbReference type="Pfam" id="PF08221"/>
    </source>
</evidence>
<evidence type="ECO:0000256" key="9">
    <source>
        <dbReference type="SAM" id="MobiDB-lite"/>
    </source>
</evidence>
<dbReference type="InterPro" id="IPR036388">
    <property type="entry name" value="WH-like_DNA-bd_sf"/>
</dbReference>
<keyword evidence="4 8" id="KW-0240">DNA-directed RNA polymerase</keyword>
<proteinExistence type="inferred from homology"/>
<feature type="domain" description="DNA-directed RNA polymerase III subunit RPC3 winged-helix" evidence="12">
    <location>
        <begin position="525"/>
        <end position="599"/>
    </location>
</feature>
<feature type="compositionally biased region" description="Polar residues" evidence="9">
    <location>
        <begin position="445"/>
        <end position="468"/>
    </location>
</feature>
<feature type="domain" description="RNA polymerase III subunit RPC82-related helix-turn-helix" evidence="11">
    <location>
        <begin position="10"/>
        <end position="69"/>
    </location>
</feature>
<evidence type="ECO:0000256" key="1">
    <source>
        <dbReference type="ARBA" id="ARBA00004123"/>
    </source>
</evidence>
<evidence type="ECO:0000313" key="14">
    <source>
        <dbReference type="Proteomes" id="UP001172159"/>
    </source>
</evidence>
<name>A0AA40EZR7_9PEZI</name>
<evidence type="ECO:0000256" key="7">
    <source>
        <dbReference type="ARBA" id="ARBA00025127"/>
    </source>
</evidence>
<gene>
    <name evidence="13" type="ORF">B0T21DRAFT_344188</name>
</gene>
<feature type="domain" description="RNA polymerase III Rpc82 C -terminal" evidence="10">
    <location>
        <begin position="188"/>
        <end position="519"/>
    </location>
</feature>
<dbReference type="InterPro" id="IPR013197">
    <property type="entry name" value="RNA_pol_III_RPC82-rel_HTH"/>
</dbReference>
<dbReference type="Gene3D" id="1.10.10.10">
    <property type="entry name" value="Winged helix-like DNA-binding domain superfamily/Winged helix DNA-binding domain"/>
    <property type="match status" value="2"/>
</dbReference>
<evidence type="ECO:0000313" key="13">
    <source>
        <dbReference type="EMBL" id="KAK0748542.1"/>
    </source>
</evidence>
<evidence type="ECO:0000259" key="10">
    <source>
        <dbReference type="Pfam" id="PF05645"/>
    </source>
</evidence>
<evidence type="ECO:0000256" key="2">
    <source>
        <dbReference type="ARBA" id="ARBA00006835"/>
    </source>
</evidence>
<comment type="caution">
    <text evidence="13">The sequence shown here is derived from an EMBL/GenBank/DDBJ whole genome shotgun (WGS) entry which is preliminary data.</text>
</comment>
<sequence length="686" mass="77122">MLVTAPLTEFCTLMIDEIYGELPSRVYASLLTRGRSTLQQLAGNTGMNPRQVRHGLALLQQHNLLYYHLDTGSDQCFYEANIAHAYNLTRAGKILEMIEESFGPAAKDVMQMVLLTGQTRVGDLVDAYQKRIDRVNRAKEALKADPFGNGTDSNQPNGDTSPAVKPEPTSPSKKSDLLISSTAQLKTIICRLVDAEMLDAVHKTTYESPEDLLSLVEAEIKETYPSGEVKGNRAKAEYKDKVAEALRKDRSESKSLKRKLEQNGLSAKRRKLFDGAASTNGAHDEEMDLGIDPNQVVCINYEKCLVELRNRRLMQFSADIFGTTTSWVYGSLLKLLTKEISRCRDDPIIDHYEKDEERPAPVVITTAQILDTLKTSLDLSSGLGKVEARQISAAAAEKITELPPRKRFFIDIQAEVEGNASSDEDEDEEDVTAVLDLDYKPATTNGVNGVNGTHATNGINGVNGTSSKVKLEDSGERRVDRRTQLRQHLLLLSESTQGFVRHCGVDDWTVDFVPLMRALRQAELDSAIESTAGREGIRLVRMLRAKGKLDEKAILNIALMQKGDIQRKMAEMHKLGFVQTQEVPREPKADVKKSFFLWYWDPDMTLERVLDVAYKTMIHSLQVLDLLREKDHNVLTLVKRTDVKGQEEDKLRKFYVDKYSQFLKSERTLLAQIQRVDDLVAVLRDY</sequence>
<accession>A0AA40EZR7</accession>